<gene>
    <name evidence="1" type="ORF">AVDCRST_MAG81-522</name>
</gene>
<dbReference type="AlphaFoldDB" id="A0A6J4UQ88"/>
<organism evidence="1">
    <name type="scientific">uncultured Synechococcales cyanobacterium</name>
    <dbReference type="NCBI Taxonomy" id="1936017"/>
    <lineage>
        <taxon>Bacteria</taxon>
        <taxon>Bacillati</taxon>
        <taxon>Cyanobacteriota</taxon>
        <taxon>Cyanophyceae</taxon>
        <taxon>Synechococcales</taxon>
        <taxon>environmental samples</taxon>
    </lineage>
</organism>
<dbReference type="EMBL" id="CADCWO010000021">
    <property type="protein sequence ID" value="CAA9556860.1"/>
    <property type="molecule type" value="Genomic_DNA"/>
</dbReference>
<sequence>MHHLGLLSIIFSSDRPIPASNLRDQRFLSCLPLANSSIPLDTGLDEVIGA</sequence>
<accession>A0A6J4UQ88</accession>
<evidence type="ECO:0000313" key="1">
    <source>
        <dbReference type="EMBL" id="CAA9556860.1"/>
    </source>
</evidence>
<name>A0A6J4UQ88_9CYAN</name>
<protein>
    <submittedName>
        <fullName evidence="1">Uncharacterized protein</fullName>
    </submittedName>
</protein>
<reference evidence="1" key="1">
    <citation type="submission" date="2020-02" db="EMBL/GenBank/DDBJ databases">
        <authorList>
            <person name="Meier V. D."/>
        </authorList>
    </citation>
    <scope>NUCLEOTIDE SEQUENCE</scope>
    <source>
        <strain evidence="1">AVDCRST_MAG81</strain>
    </source>
</reference>
<proteinExistence type="predicted"/>